<evidence type="ECO:0000313" key="2">
    <source>
        <dbReference type="Proteomes" id="UP000799423"/>
    </source>
</evidence>
<dbReference type="Proteomes" id="UP000799423">
    <property type="component" value="Unassembled WGS sequence"/>
</dbReference>
<proteinExistence type="predicted"/>
<organism evidence="1 2">
    <name type="scientific">Plenodomus tracheiphilus IPT5</name>
    <dbReference type="NCBI Taxonomy" id="1408161"/>
    <lineage>
        <taxon>Eukaryota</taxon>
        <taxon>Fungi</taxon>
        <taxon>Dikarya</taxon>
        <taxon>Ascomycota</taxon>
        <taxon>Pezizomycotina</taxon>
        <taxon>Dothideomycetes</taxon>
        <taxon>Pleosporomycetidae</taxon>
        <taxon>Pleosporales</taxon>
        <taxon>Pleosporineae</taxon>
        <taxon>Leptosphaeriaceae</taxon>
        <taxon>Plenodomus</taxon>
    </lineage>
</organism>
<sequence length="326" mass="36608">MSSEGVLEKLETGGVAICDFTDGWDDVFKSSYTSAEVVCTNFLKLKLYLLFVWVSNSGEATRLQVRLVSLAPVPTWMLDVSKPDREEEVQPTAACLWTMFASSNERSKRVEHHKCRPRGHPPFPLWVIKHHQVKDTDYSLISLMFQIARKDTMVMDMVIAIGLQEINSRRNIPQFIEKQDSLVYYSSALRQLVDGILPNVGIKSLNVLYTTLWMMLYYEQQFGDPLCVAYTQHLEGISSLLRNQHARMQTTNARKDLPDDAEVYQGEVMTVYSARVLVWISSLDAAAASSGIGGQVITAILDTLIPCGSWSEGCSADTVKAVTKFH</sequence>
<evidence type="ECO:0000313" key="1">
    <source>
        <dbReference type="EMBL" id="KAF2845741.1"/>
    </source>
</evidence>
<evidence type="ECO:0008006" key="3">
    <source>
        <dbReference type="Google" id="ProtNLM"/>
    </source>
</evidence>
<dbReference type="AlphaFoldDB" id="A0A6A7AR59"/>
<protein>
    <recommendedName>
        <fullName evidence="3">Transcription factor domain-containing protein</fullName>
    </recommendedName>
</protein>
<keyword evidence="2" id="KW-1185">Reference proteome</keyword>
<dbReference type="EMBL" id="MU006342">
    <property type="protein sequence ID" value="KAF2845741.1"/>
    <property type="molecule type" value="Genomic_DNA"/>
</dbReference>
<accession>A0A6A7AR59</accession>
<reference evidence="1" key="1">
    <citation type="submission" date="2020-01" db="EMBL/GenBank/DDBJ databases">
        <authorList>
            <consortium name="DOE Joint Genome Institute"/>
            <person name="Haridas S."/>
            <person name="Albert R."/>
            <person name="Binder M."/>
            <person name="Bloem J."/>
            <person name="Labutti K."/>
            <person name="Salamov A."/>
            <person name="Andreopoulos B."/>
            <person name="Baker S.E."/>
            <person name="Barry K."/>
            <person name="Bills G."/>
            <person name="Bluhm B.H."/>
            <person name="Cannon C."/>
            <person name="Castanera R."/>
            <person name="Culley D.E."/>
            <person name="Daum C."/>
            <person name="Ezra D."/>
            <person name="Gonzalez J.B."/>
            <person name="Henrissat B."/>
            <person name="Kuo A."/>
            <person name="Liang C."/>
            <person name="Lipzen A."/>
            <person name="Lutzoni F."/>
            <person name="Magnuson J."/>
            <person name="Mondo S."/>
            <person name="Nolan M."/>
            <person name="Ohm R."/>
            <person name="Pangilinan J."/>
            <person name="Park H.-J."/>
            <person name="Ramirez L."/>
            <person name="Alfaro M."/>
            <person name="Sun H."/>
            <person name="Tritt A."/>
            <person name="Yoshinaga Y."/>
            <person name="Zwiers L.-H."/>
            <person name="Turgeon B.G."/>
            <person name="Goodwin S.B."/>
            <person name="Spatafora J.W."/>
            <person name="Crous P.W."/>
            <person name="Grigoriev I.V."/>
        </authorList>
    </citation>
    <scope>NUCLEOTIDE SEQUENCE</scope>
    <source>
        <strain evidence="1">IPT5</strain>
    </source>
</reference>
<dbReference type="OrthoDB" id="648861at2759"/>
<gene>
    <name evidence="1" type="ORF">T440DRAFT_483095</name>
</gene>
<name>A0A6A7AR59_9PLEO</name>